<keyword evidence="1" id="KW-0812">Transmembrane</keyword>
<reference evidence="2 3" key="1">
    <citation type="submission" date="2019-03" db="EMBL/GenBank/DDBJ databases">
        <title>Paraburkholderia sp. 7MH5, isolated from subtropical forest soil.</title>
        <authorList>
            <person name="Gao Z.-H."/>
            <person name="Qiu L.-H."/>
        </authorList>
    </citation>
    <scope>NUCLEOTIDE SEQUENCE [LARGE SCALE GENOMIC DNA]</scope>
    <source>
        <strain evidence="2 3">7MH5</strain>
        <plasmid evidence="2 3">unnamed1</plasmid>
    </source>
</reference>
<dbReference type="EMBL" id="CP038152">
    <property type="protein sequence ID" value="QBR03964.1"/>
    <property type="molecule type" value="Genomic_DNA"/>
</dbReference>
<dbReference type="Gene3D" id="1.20.1250.20">
    <property type="entry name" value="MFS general substrate transporter like domains"/>
    <property type="match status" value="1"/>
</dbReference>
<feature type="transmembrane region" description="Helical" evidence="1">
    <location>
        <begin position="340"/>
        <end position="363"/>
    </location>
</feature>
<feature type="transmembrane region" description="Helical" evidence="1">
    <location>
        <begin position="80"/>
        <end position="101"/>
    </location>
</feature>
<feature type="transmembrane region" description="Helical" evidence="1">
    <location>
        <begin position="139"/>
        <end position="160"/>
    </location>
</feature>
<feature type="transmembrane region" description="Helical" evidence="1">
    <location>
        <begin position="166"/>
        <end position="185"/>
    </location>
</feature>
<keyword evidence="1" id="KW-0472">Membrane</keyword>
<proteinExistence type="predicted"/>
<keyword evidence="3" id="KW-1185">Reference proteome</keyword>
<gene>
    <name evidence="2" type="ORF">E1956_42930</name>
</gene>
<geneLocation type="plasmid" evidence="2 3">
    <name>unnamed1</name>
</geneLocation>
<dbReference type="SUPFAM" id="SSF103473">
    <property type="entry name" value="MFS general substrate transporter"/>
    <property type="match status" value="1"/>
</dbReference>
<evidence type="ECO:0000256" key="1">
    <source>
        <dbReference type="SAM" id="Phobius"/>
    </source>
</evidence>
<sequence>MTTRLLSAQKSRSATFIAAGLVWSLGILIVNILPVVFQALHESRGLSDEQLGAIGTAFVLGSGITSAAGPFWVYRLNPRWASVAALLATAAGFAGVAFLSAPSNQVYWWFAIGLANGCVATPAFTALGYGKNPLRAYSLALFVSTAIASVASFTLPLLVARFGDRGLLTALAVLFVLALPLALMLSSVWTNASALPEASAHAPTLPESSITRRVTLASPLLAALAGSIFTGVFMGGIYNFADAIATTVGVQAHAVGLIVAVSLVGALAGALLPSILSERVNSTIVIGGASLVVMSCYLGMMSGSTILFGVAFVIHGGFSTLIYTYYLGVVRRLDFTNRIYVAYPALQSLGLAAGTSFAGMVLARYSPTVLFVVSAALVTATWLCLAIAQWLAAPSRVRRGAMATGS</sequence>
<dbReference type="RefSeq" id="WP_134759888.1">
    <property type="nucleotide sequence ID" value="NZ_CP038152.1"/>
</dbReference>
<keyword evidence="1" id="KW-1133">Transmembrane helix</keyword>
<dbReference type="InterPro" id="IPR036259">
    <property type="entry name" value="MFS_trans_sf"/>
</dbReference>
<feature type="transmembrane region" description="Helical" evidence="1">
    <location>
        <begin position="369"/>
        <end position="392"/>
    </location>
</feature>
<keyword evidence="2" id="KW-0614">Plasmid</keyword>
<dbReference type="OrthoDB" id="9255772at2"/>
<name>A0A4P7DAL6_9BURK</name>
<feature type="transmembrane region" description="Helical" evidence="1">
    <location>
        <begin position="284"/>
        <end position="300"/>
    </location>
</feature>
<feature type="transmembrane region" description="Helical" evidence="1">
    <location>
        <begin position="253"/>
        <end position="272"/>
    </location>
</feature>
<dbReference type="KEGG" id="ppai:E1956_42930"/>
<accession>A0A4P7DAL6</accession>
<evidence type="ECO:0000313" key="3">
    <source>
        <dbReference type="Proteomes" id="UP000295727"/>
    </source>
</evidence>
<dbReference type="AlphaFoldDB" id="A0A4P7DAL6"/>
<feature type="transmembrane region" description="Helical" evidence="1">
    <location>
        <begin position="52"/>
        <end position="73"/>
    </location>
</feature>
<dbReference type="Proteomes" id="UP000295727">
    <property type="component" value="Plasmid unnamed1"/>
</dbReference>
<feature type="transmembrane region" description="Helical" evidence="1">
    <location>
        <begin position="107"/>
        <end position="127"/>
    </location>
</feature>
<feature type="transmembrane region" description="Helical" evidence="1">
    <location>
        <begin position="21"/>
        <end position="40"/>
    </location>
</feature>
<feature type="transmembrane region" description="Helical" evidence="1">
    <location>
        <begin position="306"/>
        <end position="328"/>
    </location>
</feature>
<protein>
    <submittedName>
        <fullName evidence="2">MFS transporter</fullName>
    </submittedName>
</protein>
<organism evidence="2 3">
    <name type="scientific">Paraburkholderia pallida</name>
    <dbReference type="NCBI Taxonomy" id="2547399"/>
    <lineage>
        <taxon>Bacteria</taxon>
        <taxon>Pseudomonadati</taxon>
        <taxon>Pseudomonadota</taxon>
        <taxon>Betaproteobacteria</taxon>
        <taxon>Burkholderiales</taxon>
        <taxon>Burkholderiaceae</taxon>
        <taxon>Paraburkholderia</taxon>
    </lineage>
</organism>
<feature type="transmembrane region" description="Helical" evidence="1">
    <location>
        <begin position="220"/>
        <end position="241"/>
    </location>
</feature>
<evidence type="ECO:0000313" key="2">
    <source>
        <dbReference type="EMBL" id="QBR03964.1"/>
    </source>
</evidence>